<name>A0ACC2HQG7_9PLEO</name>
<protein>
    <submittedName>
        <fullName evidence="1">Uncharacterized protein</fullName>
    </submittedName>
</protein>
<keyword evidence="2" id="KW-1185">Reference proteome</keyword>
<sequence>MVRSALLDLLAQPDHGALGVGPARAPVDVARAAIAPGIVSLQTGCSANLFRRVGDLDPVGADLADVFKRLLDVVLLLAPCCQAQTGLVVLFGGKVSAPAILRNVRKAIVRWRRIVGTDDAGRVNLERRSALVPNWDALRIPAERPCCGEAKSTASDDDDRLGDLGRSRRRRRRRGRHCEIRHQISHTQKGTEAGQLGSACMAINFTNPKAPTDAAHDQGGAGQARDSSHQEGADAVAVRPLETRPQPNTRAGNPEGLGGTTQAARPATALGRAIGLRTAPGEAAEMATMAHVWFDIKDLPADLTDRFDKEAEGYDEKVDTSETLLLLTSKRKKLAKLAKGHVLEVAVGTGRNIPYYNTKQCATVTLLDSSAPMLDVARRKWNDTHKEYFSRVFFKRQSALDPITPPFDAQDGYDTVVETMGLCSTPEPVKLLQNIEACTREDGQILLLEHGKSHYDWLNNMLDKTAPAHADEHGCWWNKDIGKIVEESGLEVVNIKRYNFGTTWWLELKPRKGLRRKAAEVAAAAVVVAMAMRRQRRCVTARRTRDVRGAGEHQQTAVR</sequence>
<proteinExistence type="predicted"/>
<dbReference type="EMBL" id="JAPHNI010001712">
    <property type="protein sequence ID" value="KAJ8104973.1"/>
    <property type="molecule type" value="Genomic_DNA"/>
</dbReference>
<evidence type="ECO:0000313" key="1">
    <source>
        <dbReference type="EMBL" id="KAJ8104973.1"/>
    </source>
</evidence>
<comment type="caution">
    <text evidence="1">The sequence shown here is derived from an EMBL/GenBank/DDBJ whole genome shotgun (WGS) entry which is preliminary data.</text>
</comment>
<evidence type="ECO:0000313" key="2">
    <source>
        <dbReference type="Proteomes" id="UP001153331"/>
    </source>
</evidence>
<reference evidence="1" key="1">
    <citation type="submission" date="2022-11" db="EMBL/GenBank/DDBJ databases">
        <title>Genome Sequence of Boeremia exigua.</title>
        <authorList>
            <person name="Buettner E."/>
        </authorList>
    </citation>
    <scope>NUCLEOTIDE SEQUENCE</scope>
    <source>
        <strain evidence="1">CU02</strain>
    </source>
</reference>
<gene>
    <name evidence="1" type="ORF">OPT61_g10462</name>
</gene>
<dbReference type="Proteomes" id="UP001153331">
    <property type="component" value="Unassembled WGS sequence"/>
</dbReference>
<organism evidence="1 2">
    <name type="scientific">Boeremia exigua</name>
    <dbReference type="NCBI Taxonomy" id="749465"/>
    <lineage>
        <taxon>Eukaryota</taxon>
        <taxon>Fungi</taxon>
        <taxon>Dikarya</taxon>
        <taxon>Ascomycota</taxon>
        <taxon>Pezizomycotina</taxon>
        <taxon>Dothideomycetes</taxon>
        <taxon>Pleosporomycetidae</taxon>
        <taxon>Pleosporales</taxon>
        <taxon>Pleosporineae</taxon>
        <taxon>Didymellaceae</taxon>
        <taxon>Boeremia</taxon>
    </lineage>
</organism>
<accession>A0ACC2HQG7</accession>